<feature type="compositionally biased region" description="Basic and acidic residues" evidence="1">
    <location>
        <begin position="320"/>
        <end position="329"/>
    </location>
</feature>
<evidence type="ECO:0000256" key="1">
    <source>
        <dbReference type="SAM" id="MobiDB-lite"/>
    </source>
</evidence>
<evidence type="ECO:0000313" key="2">
    <source>
        <dbReference type="EMBL" id="GIQ86931.1"/>
    </source>
</evidence>
<protein>
    <submittedName>
        <fullName evidence="2">Uncharacterized protein</fullName>
    </submittedName>
</protein>
<dbReference type="Proteomes" id="UP000265618">
    <property type="component" value="Unassembled WGS sequence"/>
</dbReference>
<accession>A0A9K3D2P4</accession>
<feature type="region of interest" description="Disordered" evidence="1">
    <location>
        <begin position="233"/>
        <end position="329"/>
    </location>
</feature>
<organism evidence="2 3">
    <name type="scientific">Kipferlia bialata</name>
    <dbReference type="NCBI Taxonomy" id="797122"/>
    <lineage>
        <taxon>Eukaryota</taxon>
        <taxon>Metamonada</taxon>
        <taxon>Carpediemonas-like organisms</taxon>
        <taxon>Kipferlia</taxon>
    </lineage>
</organism>
<reference evidence="2 3" key="1">
    <citation type="journal article" date="2018" name="PLoS ONE">
        <title>The draft genome of Kipferlia bialata reveals reductive genome evolution in fornicate parasites.</title>
        <authorList>
            <person name="Tanifuji G."/>
            <person name="Takabayashi S."/>
            <person name="Kume K."/>
            <person name="Takagi M."/>
            <person name="Nakayama T."/>
            <person name="Kamikawa R."/>
            <person name="Inagaki Y."/>
            <person name="Hashimoto T."/>
        </authorList>
    </citation>
    <scope>NUCLEOTIDE SEQUENCE [LARGE SCALE GENOMIC DNA]</scope>
    <source>
        <strain evidence="2">NY0173</strain>
    </source>
</reference>
<feature type="region of interest" description="Disordered" evidence="1">
    <location>
        <begin position="133"/>
        <end position="189"/>
    </location>
</feature>
<keyword evidence="3" id="KW-1185">Reference proteome</keyword>
<feature type="compositionally biased region" description="Basic and acidic residues" evidence="1">
    <location>
        <begin position="269"/>
        <end position="284"/>
    </location>
</feature>
<gene>
    <name evidence="2" type="ORF">KIPB_008873</name>
</gene>
<comment type="caution">
    <text evidence="2">The sequence shown here is derived from an EMBL/GenBank/DDBJ whole genome shotgun (WGS) entry which is preliminary data.</text>
</comment>
<sequence length="329" mass="37065">MSPSDESLRALKAMYDKVVTERETSMQAGRILRDKLTALDTRMTSELSQFQRHYEAIDGIQVRADETSMAVVQAREAIECIQDGLGSLEPELMGLREREEERETLLAERESALEECLDKVKALEAEREALLATAQKGEAEREREVADLTHERERERDRREGAERERDAAKAETEAERQRGRDAAKAAADVLKRETSILRTQLETSAAMHTQAQQEGKEALAAALAQCASDLSAAVDTERQRGVDKAEAQLAEYRRERDVSDAAAQSARDQADRDRQAEWEREVSTLRASLDAMTQEREEEAQKNSSLLSDLSSVQTTLRDTTRREQQAQ</sequence>
<dbReference type="EMBL" id="BDIP01002860">
    <property type="protein sequence ID" value="GIQ86931.1"/>
    <property type="molecule type" value="Genomic_DNA"/>
</dbReference>
<feature type="non-terminal residue" evidence="2">
    <location>
        <position position="1"/>
    </location>
</feature>
<feature type="compositionally biased region" description="Polar residues" evidence="1">
    <location>
        <begin position="303"/>
        <end position="319"/>
    </location>
</feature>
<evidence type="ECO:0000313" key="3">
    <source>
        <dbReference type="Proteomes" id="UP000265618"/>
    </source>
</evidence>
<name>A0A9K3D2P4_9EUKA</name>
<feature type="compositionally biased region" description="Basic and acidic residues" evidence="1">
    <location>
        <begin position="236"/>
        <end position="260"/>
    </location>
</feature>
<proteinExistence type="predicted"/>
<feature type="compositionally biased region" description="Basic and acidic residues" evidence="1">
    <location>
        <begin position="137"/>
        <end position="189"/>
    </location>
</feature>
<dbReference type="AlphaFoldDB" id="A0A9K3D2P4"/>